<dbReference type="Proteomes" id="UP000735302">
    <property type="component" value="Unassembled WGS sequence"/>
</dbReference>
<evidence type="ECO:0000256" key="2">
    <source>
        <dbReference type="ARBA" id="ARBA00022692"/>
    </source>
</evidence>
<dbReference type="InterPro" id="IPR006202">
    <property type="entry name" value="Neur_chan_lig-bd"/>
</dbReference>
<name>A0AAV3ZRF5_9GAST</name>
<dbReference type="InterPro" id="IPR036734">
    <property type="entry name" value="Neur_chan_lig-bd_sf"/>
</dbReference>
<evidence type="ECO:0000313" key="8">
    <source>
        <dbReference type="EMBL" id="GFN97090.1"/>
    </source>
</evidence>
<dbReference type="GO" id="GO:0004888">
    <property type="term" value="F:transmembrane signaling receptor activity"/>
    <property type="evidence" value="ECO:0007669"/>
    <property type="project" value="InterPro"/>
</dbReference>
<dbReference type="EMBL" id="BLXT01002730">
    <property type="protein sequence ID" value="GFN97090.1"/>
    <property type="molecule type" value="Genomic_DNA"/>
</dbReference>
<keyword evidence="5" id="KW-0406">Ion transport</keyword>
<accession>A0AAV3ZRF5</accession>
<dbReference type="InterPro" id="IPR006029">
    <property type="entry name" value="Neurotrans-gated_channel_TM"/>
</dbReference>
<evidence type="ECO:0000256" key="4">
    <source>
        <dbReference type="ARBA" id="ARBA00023136"/>
    </source>
</evidence>
<keyword evidence="5" id="KW-0813">Transport</keyword>
<evidence type="ECO:0000259" key="7">
    <source>
        <dbReference type="Pfam" id="PF02932"/>
    </source>
</evidence>
<dbReference type="Gene3D" id="2.70.170.10">
    <property type="entry name" value="Neurotransmitter-gated ion-channel ligand-binding domain"/>
    <property type="match status" value="1"/>
</dbReference>
<dbReference type="SUPFAM" id="SSF63712">
    <property type="entry name" value="Nicotinic receptor ligand binding domain-like"/>
    <property type="match status" value="1"/>
</dbReference>
<evidence type="ECO:0000313" key="9">
    <source>
        <dbReference type="Proteomes" id="UP000735302"/>
    </source>
</evidence>
<dbReference type="PROSITE" id="PS00236">
    <property type="entry name" value="NEUROTR_ION_CHANNEL"/>
    <property type="match status" value="1"/>
</dbReference>
<feature type="transmembrane region" description="Helical" evidence="5">
    <location>
        <begin position="12"/>
        <end position="31"/>
    </location>
</feature>
<dbReference type="InterPro" id="IPR006201">
    <property type="entry name" value="Neur_channel"/>
</dbReference>
<dbReference type="Pfam" id="PF02932">
    <property type="entry name" value="Neur_chan_memb"/>
    <property type="match status" value="1"/>
</dbReference>
<dbReference type="Gene3D" id="1.20.58.390">
    <property type="entry name" value="Neurotransmitter-gated ion-channel transmembrane domain"/>
    <property type="match status" value="1"/>
</dbReference>
<keyword evidence="9" id="KW-1185">Reference proteome</keyword>
<keyword evidence="5" id="KW-0407">Ion channel</keyword>
<feature type="transmembrane region" description="Helical" evidence="5">
    <location>
        <begin position="240"/>
        <end position="263"/>
    </location>
</feature>
<dbReference type="InterPro" id="IPR036719">
    <property type="entry name" value="Neuro-gated_channel_TM_sf"/>
</dbReference>
<evidence type="ECO:0000256" key="1">
    <source>
        <dbReference type="ARBA" id="ARBA00004141"/>
    </source>
</evidence>
<gene>
    <name evidence="8" type="ORF">PoB_002359600</name>
</gene>
<dbReference type="GO" id="GO:0016020">
    <property type="term" value="C:membrane"/>
    <property type="evidence" value="ECO:0007669"/>
    <property type="project" value="UniProtKB-SubCell"/>
</dbReference>
<keyword evidence="4 5" id="KW-0472">Membrane</keyword>
<keyword evidence="2 5" id="KW-0812">Transmembrane</keyword>
<comment type="caution">
    <text evidence="8">The sequence shown here is derived from an EMBL/GenBank/DDBJ whole genome shotgun (WGS) entry which is preliminary data.</text>
</comment>
<comment type="subcellular location">
    <subcellularLocation>
        <location evidence="1">Membrane</location>
        <topology evidence="1">Multi-pass membrane protein</topology>
    </subcellularLocation>
</comment>
<organism evidence="8 9">
    <name type="scientific">Plakobranchus ocellatus</name>
    <dbReference type="NCBI Taxonomy" id="259542"/>
    <lineage>
        <taxon>Eukaryota</taxon>
        <taxon>Metazoa</taxon>
        <taxon>Spiralia</taxon>
        <taxon>Lophotrochozoa</taxon>
        <taxon>Mollusca</taxon>
        <taxon>Gastropoda</taxon>
        <taxon>Heterobranchia</taxon>
        <taxon>Euthyneura</taxon>
        <taxon>Panpulmonata</taxon>
        <taxon>Sacoglossa</taxon>
        <taxon>Placobranchoidea</taxon>
        <taxon>Plakobranchidae</taxon>
        <taxon>Plakobranchus</taxon>
    </lineage>
</organism>
<keyword evidence="8" id="KW-0675">Receptor</keyword>
<evidence type="ECO:0000256" key="3">
    <source>
        <dbReference type="ARBA" id="ARBA00022989"/>
    </source>
</evidence>
<dbReference type="PANTHER" id="PTHR18945">
    <property type="entry name" value="NEUROTRANSMITTER GATED ION CHANNEL"/>
    <property type="match status" value="1"/>
</dbReference>
<dbReference type="GO" id="GO:0005230">
    <property type="term" value="F:extracellular ligand-gated monoatomic ion channel activity"/>
    <property type="evidence" value="ECO:0007669"/>
    <property type="project" value="InterPro"/>
</dbReference>
<dbReference type="AlphaFoldDB" id="A0AAV3ZRF5"/>
<dbReference type="InterPro" id="IPR038050">
    <property type="entry name" value="Neuro_actylchol_rec"/>
</dbReference>
<feature type="domain" description="Neurotransmitter-gated ion-channel ligand-binding" evidence="6">
    <location>
        <begin position="37"/>
        <end position="237"/>
    </location>
</feature>
<comment type="similarity">
    <text evidence="5">Belongs to the ligand-gated ion channel (TC 1.A.9) family.</text>
</comment>
<sequence>MEAWQVEIGTRGLFYSLMEILTFILAARANFNSSSLLYTRFLTGIDHRIPPSLNTSNPVEVYVEMNLVSLRDIAEREQYCVLNVWLEFVWRDEIRTWDPADYDGVKIIYPDPQGTWKPRVIVANSVEKRDMFADAYSPLAIFWDGTTHWYPGDMLSVSCSLDLTSFPFDSQVCYIHFIAQIFSWHMHLNPARSVFNTADYIPNGEWDLKSSTIRNDTLLPNNIPFDSLYFEMTFRRKAGFYLINVVVPVMLMSFLSPLVFILPEDSGERASYSVTLLLSLSVFMGMVSSKLASQLRSLTCRSQAHLLDASPQWIVCSLHCNSPWLGAKKK</sequence>
<protein>
    <submittedName>
        <fullName evidence="8">Neuronal acetylcholine receptor subunit alpha-7</fullName>
    </submittedName>
</protein>
<proteinExistence type="inferred from homology"/>
<dbReference type="InterPro" id="IPR018000">
    <property type="entry name" value="Neurotransmitter_ion_chnl_CS"/>
</dbReference>
<feature type="domain" description="Neurotransmitter-gated ion-channel transmembrane" evidence="7">
    <location>
        <begin position="246"/>
        <end position="291"/>
    </location>
</feature>
<dbReference type="PRINTS" id="PR00252">
    <property type="entry name" value="NRIONCHANNEL"/>
</dbReference>
<dbReference type="FunFam" id="2.70.170.10:FF:000028">
    <property type="entry name" value="AcetylCholine Receptor"/>
    <property type="match status" value="1"/>
</dbReference>
<comment type="caution">
    <text evidence="5">Lacks conserved residue(s) required for the propagation of feature annotation.</text>
</comment>
<dbReference type="CDD" id="cd19051">
    <property type="entry name" value="LGIC_TM_cation"/>
    <property type="match status" value="1"/>
</dbReference>
<keyword evidence="3 5" id="KW-1133">Transmembrane helix</keyword>
<evidence type="ECO:0000256" key="5">
    <source>
        <dbReference type="RuleBase" id="RU000687"/>
    </source>
</evidence>
<dbReference type="CDD" id="cd18989">
    <property type="entry name" value="LGIC_ECD_cation"/>
    <property type="match status" value="1"/>
</dbReference>
<dbReference type="SUPFAM" id="SSF90112">
    <property type="entry name" value="Neurotransmitter-gated ion-channel transmembrane pore"/>
    <property type="match status" value="1"/>
</dbReference>
<reference evidence="8 9" key="1">
    <citation type="journal article" date="2021" name="Elife">
        <title>Chloroplast acquisition without the gene transfer in kleptoplastic sea slugs, Plakobranchus ocellatus.</title>
        <authorList>
            <person name="Maeda T."/>
            <person name="Takahashi S."/>
            <person name="Yoshida T."/>
            <person name="Shimamura S."/>
            <person name="Takaki Y."/>
            <person name="Nagai Y."/>
            <person name="Toyoda A."/>
            <person name="Suzuki Y."/>
            <person name="Arimoto A."/>
            <person name="Ishii H."/>
            <person name="Satoh N."/>
            <person name="Nishiyama T."/>
            <person name="Hasebe M."/>
            <person name="Maruyama T."/>
            <person name="Minagawa J."/>
            <person name="Obokata J."/>
            <person name="Shigenobu S."/>
        </authorList>
    </citation>
    <scope>NUCLEOTIDE SEQUENCE [LARGE SCALE GENOMIC DNA]</scope>
</reference>
<dbReference type="Pfam" id="PF02931">
    <property type="entry name" value="Neur_chan_LBD"/>
    <property type="match status" value="1"/>
</dbReference>
<evidence type="ECO:0000259" key="6">
    <source>
        <dbReference type="Pfam" id="PF02931"/>
    </source>
</evidence>
<feature type="transmembrane region" description="Helical" evidence="5">
    <location>
        <begin position="269"/>
        <end position="287"/>
    </location>
</feature>